<evidence type="ECO:0000313" key="2">
    <source>
        <dbReference type="EMBL" id="PVH38758.1"/>
    </source>
</evidence>
<dbReference type="Gramene" id="PVH38758">
    <property type="protein sequence ID" value="PVH38758"/>
    <property type="gene ID" value="PAHAL_5G345800"/>
</dbReference>
<evidence type="ECO:0000256" key="1">
    <source>
        <dbReference type="SAM" id="Phobius"/>
    </source>
</evidence>
<reference evidence="2" key="1">
    <citation type="submission" date="2018-04" db="EMBL/GenBank/DDBJ databases">
        <title>WGS assembly of Panicum hallii.</title>
        <authorList>
            <person name="Lovell J."/>
            <person name="Jenkins J."/>
            <person name="Lowry D."/>
            <person name="Mamidi S."/>
            <person name="Sreedasyam A."/>
            <person name="Weng X."/>
            <person name="Barry K."/>
            <person name="Bonette J."/>
            <person name="Campitelli B."/>
            <person name="Daum C."/>
            <person name="Gordon S."/>
            <person name="Gould B."/>
            <person name="Lipzen A."/>
            <person name="Macqueen A."/>
            <person name="Palacio-Mejia J."/>
            <person name="Plott C."/>
            <person name="Shakirov E."/>
            <person name="Shu S."/>
            <person name="Yoshinaga Y."/>
            <person name="Zane M."/>
            <person name="Rokhsar D."/>
            <person name="Grimwood J."/>
            <person name="Schmutz J."/>
            <person name="Juenger T."/>
        </authorList>
    </citation>
    <scope>NUCLEOTIDE SEQUENCE [LARGE SCALE GENOMIC DNA]</scope>
    <source>
        <strain evidence="2">FIL2</strain>
    </source>
</reference>
<dbReference type="Proteomes" id="UP000243499">
    <property type="component" value="Chromosome 5"/>
</dbReference>
<name>A0A2T8IM65_9POAL</name>
<sequence length="54" mass="6081">MRALVPPFATRSCSSWVLLVWMVVLRIGVVALPTPLAPCHLGRFVLPRRLLLWA</sequence>
<proteinExistence type="predicted"/>
<keyword evidence="1" id="KW-1133">Transmembrane helix</keyword>
<feature type="transmembrane region" description="Helical" evidence="1">
    <location>
        <begin position="16"/>
        <end position="39"/>
    </location>
</feature>
<organism evidence="2">
    <name type="scientific">Panicum hallii</name>
    <dbReference type="NCBI Taxonomy" id="206008"/>
    <lineage>
        <taxon>Eukaryota</taxon>
        <taxon>Viridiplantae</taxon>
        <taxon>Streptophyta</taxon>
        <taxon>Embryophyta</taxon>
        <taxon>Tracheophyta</taxon>
        <taxon>Spermatophyta</taxon>
        <taxon>Magnoliopsida</taxon>
        <taxon>Liliopsida</taxon>
        <taxon>Poales</taxon>
        <taxon>Poaceae</taxon>
        <taxon>PACMAD clade</taxon>
        <taxon>Panicoideae</taxon>
        <taxon>Panicodae</taxon>
        <taxon>Paniceae</taxon>
        <taxon>Panicinae</taxon>
        <taxon>Panicum</taxon>
        <taxon>Panicum sect. Panicum</taxon>
    </lineage>
</organism>
<keyword evidence="1" id="KW-0812">Transmembrane</keyword>
<protein>
    <submittedName>
        <fullName evidence="2">Uncharacterized protein</fullName>
    </submittedName>
</protein>
<dbReference type="EMBL" id="CM008050">
    <property type="protein sequence ID" value="PVH38758.1"/>
    <property type="molecule type" value="Genomic_DNA"/>
</dbReference>
<keyword evidence="1" id="KW-0472">Membrane</keyword>
<accession>A0A2T8IM65</accession>
<dbReference type="AlphaFoldDB" id="A0A2T8IM65"/>
<gene>
    <name evidence="2" type="ORF">PAHAL_5G345800</name>
</gene>